<sequence length="88" mass="10628">MWLPDDMIGEILSYLFFDIVKLTRKIKYETLAFLRETHVRYEEVYQDCQLCYWGISFFPYANLQLNNITCMRCGNFVNLERNSFCKCT</sequence>
<accession>A0A6C0HID8</accession>
<dbReference type="AlphaFoldDB" id="A0A6C0HID8"/>
<evidence type="ECO:0000313" key="1">
    <source>
        <dbReference type="EMBL" id="QHT80352.1"/>
    </source>
</evidence>
<reference evidence="1" key="1">
    <citation type="journal article" date="2020" name="Nature">
        <title>Giant virus diversity and host interactions through global metagenomics.</title>
        <authorList>
            <person name="Schulz F."/>
            <person name="Roux S."/>
            <person name="Paez-Espino D."/>
            <person name="Jungbluth S."/>
            <person name="Walsh D.A."/>
            <person name="Denef V.J."/>
            <person name="McMahon K.D."/>
            <person name="Konstantinidis K.T."/>
            <person name="Eloe-Fadrosh E.A."/>
            <person name="Kyrpides N.C."/>
            <person name="Woyke T."/>
        </authorList>
    </citation>
    <scope>NUCLEOTIDE SEQUENCE</scope>
    <source>
        <strain evidence="1">GVMAG-M-3300023184-120</strain>
    </source>
</reference>
<dbReference type="EMBL" id="MN739967">
    <property type="protein sequence ID" value="QHT80352.1"/>
    <property type="molecule type" value="Genomic_DNA"/>
</dbReference>
<name>A0A6C0HID8_9ZZZZ</name>
<organism evidence="1">
    <name type="scientific">viral metagenome</name>
    <dbReference type="NCBI Taxonomy" id="1070528"/>
    <lineage>
        <taxon>unclassified sequences</taxon>
        <taxon>metagenomes</taxon>
        <taxon>organismal metagenomes</taxon>
    </lineage>
</organism>
<proteinExistence type="predicted"/>
<protein>
    <submittedName>
        <fullName evidence="1">Uncharacterized protein</fullName>
    </submittedName>
</protein>